<evidence type="ECO:0000313" key="1">
    <source>
        <dbReference type="EMBL" id="GIY83563.1"/>
    </source>
</evidence>
<name>A0AAV4WMK8_CAEEX</name>
<protein>
    <submittedName>
        <fullName evidence="1">Uncharacterized protein</fullName>
    </submittedName>
</protein>
<reference evidence="1 2" key="1">
    <citation type="submission" date="2021-06" db="EMBL/GenBank/DDBJ databases">
        <title>Caerostris extrusa draft genome.</title>
        <authorList>
            <person name="Kono N."/>
            <person name="Arakawa K."/>
        </authorList>
    </citation>
    <scope>NUCLEOTIDE SEQUENCE [LARGE SCALE GENOMIC DNA]</scope>
</reference>
<proteinExistence type="predicted"/>
<dbReference type="AlphaFoldDB" id="A0AAV4WMK8"/>
<sequence length="74" mass="8045">MPTLLSSKDNRKSYLIGQPLLTSLLLWKSEIVEILGLDSAQPLARCFLVPYQLNGGGKYIGKGLSSFVGMGNDM</sequence>
<gene>
    <name evidence="1" type="ORF">CEXT_51</name>
</gene>
<accession>A0AAV4WMK8</accession>
<keyword evidence="2" id="KW-1185">Reference proteome</keyword>
<evidence type="ECO:0000313" key="2">
    <source>
        <dbReference type="Proteomes" id="UP001054945"/>
    </source>
</evidence>
<dbReference type="EMBL" id="BPLR01016400">
    <property type="protein sequence ID" value="GIY83563.1"/>
    <property type="molecule type" value="Genomic_DNA"/>
</dbReference>
<organism evidence="1 2">
    <name type="scientific">Caerostris extrusa</name>
    <name type="common">Bark spider</name>
    <name type="synonym">Caerostris bankana</name>
    <dbReference type="NCBI Taxonomy" id="172846"/>
    <lineage>
        <taxon>Eukaryota</taxon>
        <taxon>Metazoa</taxon>
        <taxon>Ecdysozoa</taxon>
        <taxon>Arthropoda</taxon>
        <taxon>Chelicerata</taxon>
        <taxon>Arachnida</taxon>
        <taxon>Araneae</taxon>
        <taxon>Araneomorphae</taxon>
        <taxon>Entelegynae</taxon>
        <taxon>Araneoidea</taxon>
        <taxon>Araneidae</taxon>
        <taxon>Caerostris</taxon>
    </lineage>
</organism>
<comment type="caution">
    <text evidence="1">The sequence shown here is derived from an EMBL/GenBank/DDBJ whole genome shotgun (WGS) entry which is preliminary data.</text>
</comment>
<dbReference type="Proteomes" id="UP001054945">
    <property type="component" value="Unassembled WGS sequence"/>
</dbReference>